<evidence type="ECO:0000313" key="9">
    <source>
        <dbReference type="Proteomes" id="UP000058857"/>
    </source>
</evidence>
<accession>A0A0S2INN9</accession>
<evidence type="ECO:0000256" key="1">
    <source>
        <dbReference type="ARBA" id="ARBA00001974"/>
    </source>
</evidence>
<dbReference type="InterPro" id="IPR036188">
    <property type="entry name" value="FAD/NAD-bd_sf"/>
</dbReference>
<evidence type="ECO:0000256" key="4">
    <source>
        <dbReference type="ARBA" id="ARBA00022630"/>
    </source>
</evidence>
<proteinExistence type="inferred from homology"/>
<keyword evidence="5" id="KW-0274">FAD</keyword>
<protein>
    <submittedName>
        <fullName evidence="8">L-lysine 6-monooxygenase (NADPH-requiring) domain protein</fullName>
    </submittedName>
</protein>
<keyword evidence="7" id="KW-0560">Oxidoreductase</keyword>
<evidence type="ECO:0000256" key="7">
    <source>
        <dbReference type="ARBA" id="ARBA00023002"/>
    </source>
</evidence>
<comment type="pathway">
    <text evidence="2">Siderophore biosynthesis.</text>
</comment>
<comment type="cofactor">
    <cofactor evidence="1">
        <name>FAD</name>
        <dbReference type="ChEBI" id="CHEBI:57692"/>
    </cofactor>
</comment>
<dbReference type="Gene3D" id="3.50.50.60">
    <property type="entry name" value="FAD/NAD(P)-binding domain"/>
    <property type="match status" value="1"/>
</dbReference>
<sequence>MDKESQKEFLSRHKNTNYAVVEPELIENIYRALYNENKVEGKNREYVQDRKRRRRTERIHIIYYKYDDERGFEAIRGYNRISYRL</sequence>
<dbReference type="EMBL" id="CP012029">
    <property type="protein sequence ID" value="ALO25270.1"/>
    <property type="molecule type" value="Genomic_DNA"/>
</dbReference>
<dbReference type="InterPro" id="IPR025700">
    <property type="entry name" value="Lys/Orn_oxygenase"/>
</dbReference>
<dbReference type="Pfam" id="PF13434">
    <property type="entry name" value="Lys_Orn_oxgnase"/>
    <property type="match status" value="1"/>
</dbReference>
<evidence type="ECO:0000256" key="5">
    <source>
        <dbReference type="ARBA" id="ARBA00022827"/>
    </source>
</evidence>
<dbReference type="Proteomes" id="UP000058857">
    <property type="component" value="Chromosome 1"/>
</dbReference>
<keyword evidence="8" id="KW-0503">Monooxygenase</keyword>
<gene>
    <name evidence="8" type="ORF">LBBP_00950</name>
</gene>
<evidence type="ECO:0000256" key="3">
    <source>
        <dbReference type="ARBA" id="ARBA00007588"/>
    </source>
</evidence>
<evidence type="ECO:0000256" key="2">
    <source>
        <dbReference type="ARBA" id="ARBA00004924"/>
    </source>
</evidence>
<reference evidence="8 9" key="1">
    <citation type="journal article" date="2015" name="PLoS Negl. Trop. Dis.">
        <title>Distribution of Plasmids in Distinct Leptospira Pathogenic Species.</title>
        <authorList>
            <person name="Wang Y."/>
            <person name="Zhuang X."/>
            <person name="Zhong Y."/>
            <person name="Zhang C."/>
            <person name="Zhang Y."/>
            <person name="Zeng L."/>
            <person name="Zhu Y."/>
            <person name="He P."/>
            <person name="Dong K."/>
            <person name="Pal U."/>
            <person name="Guo X."/>
            <person name="Qin J."/>
        </authorList>
    </citation>
    <scope>NUCLEOTIDE SEQUENCE [LARGE SCALE GENOMIC DNA]</scope>
    <source>
        <strain evidence="8 9">56604</strain>
    </source>
</reference>
<keyword evidence="6" id="KW-0521">NADP</keyword>
<organism evidence="8">
    <name type="scientific">Leptospira borgpetersenii serovar Ballum</name>
    <dbReference type="NCBI Taxonomy" id="280505"/>
    <lineage>
        <taxon>Bacteria</taxon>
        <taxon>Pseudomonadati</taxon>
        <taxon>Spirochaetota</taxon>
        <taxon>Spirochaetia</taxon>
        <taxon>Leptospirales</taxon>
        <taxon>Leptospiraceae</taxon>
        <taxon>Leptospira</taxon>
    </lineage>
</organism>
<evidence type="ECO:0000256" key="6">
    <source>
        <dbReference type="ARBA" id="ARBA00022857"/>
    </source>
</evidence>
<keyword evidence="4" id="KW-0285">Flavoprotein</keyword>
<dbReference type="AlphaFoldDB" id="A0A0S2INN9"/>
<evidence type="ECO:0000313" key="8">
    <source>
        <dbReference type="EMBL" id="ALO25270.1"/>
    </source>
</evidence>
<name>A0A0S2INN9_LEPBO</name>
<dbReference type="GO" id="GO:0004497">
    <property type="term" value="F:monooxygenase activity"/>
    <property type="evidence" value="ECO:0007669"/>
    <property type="project" value="UniProtKB-KW"/>
</dbReference>
<comment type="similarity">
    <text evidence="3">Belongs to the lysine N(6)-hydroxylase/L-ornithine N(5)-oxygenase family.</text>
</comment>